<accession>A0AAD4M4N1</accession>
<dbReference type="GO" id="GO:0009306">
    <property type="term" value="P:protein secretion"/>
    <property type="evidence" value="ECO:0007669"/>
    <property type="project" value="TreeGrafter"/>
</dbReference>
<evidence type="ECO:0000313" key="2">
    <source>
        <dbReference type="Proteomes" id="UP001203297"/>
    </source>
</evidence>
<organism evidence="1 2">
    <name type="scientific">Multifurca ochricompacta</name>
    <dbReference type="NCBI Taxonomy" id="376703"/>
    <lineage>
        <taxon>Eukaryota</taxon>
        <taxon>Fungi</taxon>
        <taxon>Dikarya</taxon>
        <taxon>Basidiomycota</taxon>
        <taxon>Agaricomycotina</taxon>
        <taxon>Agaricomycetes</taxon>
        <taxon>Russulales</taxon>
        <taxon>Russulaceae</taxon>
        <taxon>Multifurca</taxon>
    </lineage>
</organism>
<proteinExistence type="predicted"/>
<dbReference type="GO" id="GO:0005794">
    <property type="term" value="C:Golgi apparatus"/>
    <property type="evidence" value="ECO:0007669"/>
    <property type="project" value="TreeGrafter"/>
</dbReference>
<protein>
    <submittedName>
        <fullName evidence="1">NRDE protein-domain-containing protein</fullName>
    </submittedName>
</protein>
<dbReference type="GO" id="GO:0007030">
    <property type="term" value="P:Golgi organization"/>
    <property type="evidence" value="ECO:0007669"/>
    <property type="project" value="TreeGrafter"/>
</dbReference>
<gene>
    <name evidence="1" type="ORF">B0F90DRAFT_1628708</name>
</gene>
<comment type="caution">
    <text evidence="1">The sequence shown here is derived from an EMBL/GenBank/DDBJ whole genome shotgun (WGS) entry which is preliminary data.</text>
</comment>
<sequence>MCVGFWSLTHRDYALILCANRDEFLARPTLPAHFHSFETFSKSVTVTLTDHDGGLVVQHEGTGSVLSGRDVQAGGTWLGISQRTGRVAFLTNITEPGAAYTSSRGTLVASFLTDPREDLASEVSALMGQKTAYAGFNLLLLEPLPFTDRLAYGARLVTNGGGGGKIQGRELNEGECISGGISNGVDGQGGDSWPKVVQGREMLENVLDELSPSPENDHSPISPPRTRAELKNTILVPPFNTSNNNNNNPNAPPAPATTTIYGTRLAQVILVRRDGRVTYVEHDVWMLDDQGAPVRASPSNMRVFTFRLESTAHESV</sequence>
<reference evidence="1" key="1">
    <citation type="journal article" date="2022" name="New Phytol.">
        <title>Evolutionary transition to the ectomycorrhizal habit in the genomes of a hyperdiverse lineage of mushroom-forming fungi.</title>
        <authorList>
            <person name="Looney B."/>
            <person name="Miyauchi S."/>
            <person name="Morin E."/>
            <person name="Drula E."/>
            <person name="Courty P.E."/>
            <person name="Kohler A."/>
            <person name="Kuo A."/>
            <person name="LaButti K."/>
            <person name="Pangilinan J."/>
            <person name="Lipzen A."/>
            <person name="Riley R."/>
            <person name="Andreopoulos W."/>
            <person name="He G."/>
            <person name="Johnson J."/>
            <person name="Nolan M."/>
            <person name="Tritt A."/>
            <person name="Barry K.W."/>
            <person name="Grigoriev I.V."/>
            <person name="Nagy L.G."/>
            <person name="Hibbett D."/>
            <person name="Henrissat B."/>
            <person name="Matheny P.B."/>
            <person name="Labbe J."/>
            <person name="Martin F.M."/>
        </authorList>
    </citation>
    <scope>NUCLEOTIDE SEQUENCE</scope>
    <source>
        <strain evidence="1">BPL690</strain>
    </source>
</reference>
<evidence type="ECO:0000313" key="1">
    <source>
        <dbReference type="EMBL" id="KAI0301125.1"/>
    </source>
</evidence>
<dbReference type="Proteomes" id="UP001203297">
    <property type="component" value="Unassembled WGS sequence"/>
</dbReference>
<dbReference type="EMBL" id="WTXG01000015">
    <property type="protein sequence ID" value="KAI0301125.1"/>
    <property type="molecule type" value="Genomic_DNA"/>
</dbReference>
<dbReference type="AlphaFoldDB" id="A0AAD4M4N1"/>
<dbReference type="PANTHER" id="PTHR17985">
    <property type="entry name" value="SER/THR-RICH PROTEIN T10 IN DGCR REGION"/>
    <property type="match status" value="1"/>
</dbReference>
<dbReference type="Pfam" id="PF05742">
    <property type="entry name" value="TANGO2"/>
    <property type="match status" value="2"/>
</dbReference>
<dbReference type="PANTHER" id="PTHR17985:SF8">
    <property type="entry name" value="TRANSPORT AND GOLGI ORGANIZATION PROTEIN 2 HOMOLOG"/>
    <property type="match status" value="1"/>
</dbReference>
<keyword evidence="2" id="KW-1185">Reference proteome</keyword>
<name>A0AAD4M4N1_9AGAM</name>
<dbReference type="InterPro" id="IPR008551">
    <property type="entry name" value="TANGO2"/>
</dbReference>